<feature type="active site" evidence="5">
    <location>
        <position position="247"/>
    </location>
</feature>
<dbReference type="Gene3D" id="3.50.30.30">
    <property type="match status" value="1"/>
</dbReference>
<dbReference type="OrthoDB" id="8118055at2759"/>
<dbReference type="GO" id="GO:0005509">
    <property type="term" value="F:calcium ion binding"/>
    <property type="evidence" value="ECO:0007669"/>
    <property type="project" value="InterPro"/>
</dbReference>
<keyword evidence="9" id="KW-1185">Reference proteome</keyword>
<keyword evidence="3" id="KW-0256">Endoplasmic reticulum</keyword>
<comment type="subcellular location">
    <subcellularLocation>
        <location evidence="1">Endoplasmic reticulum</location>
    </subcellularLocation>
</comment>
<dbReference type="SUPFAM" id="SSF48225">
    <property type="entry name" value="Seven-hairpin glycosidases"/>
    <property type="match status" value="1"/>
</dbReference>
<dbReference type="InterPro" id="IPR012341">
    <property type="entry name" value="6hp_glycosidase-like_sf"/>
</dbReference>
<dbReference type="GO" id="GO:0005975">
    <property type="term" value="P:carbohydrate metabolic process"/>
    <property type="evidence" value="ECO:0007669"/>
    <property type="project" value="InterPro"/>
</dbReference>
<evidence type="ECO:0000313" key="9">
    <source>
        <dbReference type="Proteomes" id="UP000320333"/>
    </source>
</evidence>
<dbReference type="PANTHER" id="PTHR45679:SF5">
    <property type="entry name" value="ER DEGRADATION-ENHANCING ALPHA-MANNOSIDASE-LIKE PROTEIN 1"/>
    <property type="match status" value="1"/>
</dbReference>
<dbReference type="InterPro" id="IPR001382">
    <property type="entry name" value="Glyco_hydro_47"/>
</dbReference>
<dbReference type="Pfam" id="PF01532">
    <property type="entry name" value="Glyco_hydro_47"/>
    <property type="match status" value="1"/>
</dbReference>
<dbReference type="PRINTS" id="PR00747">
    <property type="entry name" value="GLYHDRLASE47"/>
</dbReference>
<name>A0A507FBR8_9FUNG</name>
<feature type="active site" description="Proton donor" evidence="5">
    <location>
        <position position="342"/>
    </location>
</feature>
<accession>A0A507FBR8</accession>
<dbReference type="Proteomes" id="UP000320333">
    <property type="component" value="Unassembled WGS sequence"/>
</dbReference>
<evidence type="ECO:0000313" key="8">
    <source>
        <dbReference type="EMBL" id="TPX73781.1"/>
    </source>
</evidence>
<dbReference type="InterPro" id="IPR036026">
    <property type="entry name" value="Seven-hairpin_glycosidases"/>
</dbReference>
<sequence>MSPDRRKHFTHRARDMFEHGYRGYMDHAFPLDELNPIKCTGRGPDLADPGNWGINDVLGNFSTTLVDSLDAVFTVLPRKEFDHAVRLVVDNVSFDQDSRVQVFEVTIRILGGLLSGHLIASGEVDGVTTSGYKGELLSMAKDLGLRLLPAFDTATGLPFPRVNLRSGVLDYEVHDTCTAGAGTLLLEFGVLSRLLKDSDAEIFEKVSRNALEFLWSRRSALDLLGNTIDIDSGIWIQKLSGVGAGADSFYEYLLKAHILFGDSEYYTMFDKAYKAILRHNRVSEGFLYRNVDMDSGQQVTNWVDSLSAFFPGLQVLAGDLNNAIKSHFTYFSIWQKYRALPERFDFIQKSINIELIESTYFLYQATKNPYYLEVGAVILDDLDRLTRTSCGFGSMQSVASGVIEERMERIIASSGYIHSYENFIKIEGHVLPLPRNTTHIHTGALPLPNYTCPKFQLPDLVWSHHSLESATASWLPISLPDLVHINRLIGNADFVSLDLVSKQDAAPTCIAYHARRSSTSSSSNSGGNRGITFEQVVQESDVMVAAAPGSPDSLLVPQVTYVADGYRLSTLNNVLLSLRLDGFANSYIISKFQCNGETYVVSGGLGSVRVEQQGIQFLLSEPIKTDAVEKREDELTFKVKTHDDGSWTEYPVFLAAFSTPFKEKASLDFELMPKYGPSTSGVQPDLLDGCTALPKDAESSGGAKMMMVVKRGGCSFEEKAETASASGASGLIVVNSDDYIIGMLGNEDGRRYEIPIVMMQQSAWKRVEKEYESHKSSGGAARLKVELTGAGTEERISGMQLQYAHKFVSNLLIVEYASKPSTGQES</sequence>
<keyword evidence="4" id="KW-0325">Glycoprotein</keyword>
<dbReference type="EMBL" id="QEAP01000165">
    <property type="protein sequence ID" value="TPX73781.1"/>
    <property type="molecule type" value="Genomic_DNA"/>
</dbReference>
<dbReference type="GO" id="GO:0016020">
    <property type="term" value="C:membrane"/>
    <property type="evidence" value="ECO:0007669"/>
    <property type="project" value="InterPro"/>
</dbReference>
<dbReference type="GO" id="GO:0036503">
    <property type="term" value="P:ERAD pathway"/>
    <property type="evidence" value="ECO:0007669"/>
    <property type="project" value="UniProtKB-ARBA"/>
</dbReference>
<dbReference type="InterPro" id="IPR044674">
    <property type="entry name" value="EDEM1/2/3"/>
</dbReference>
<evidence type="ECO:0000259" key="7">
    <source>
        <dbReference type="Pfam" id="PF02225"/>
    </source>
</evidence>
<comment type="caution">
    <text evidence="8">The sequence shown here is derived from an EMBL/GenBank/DDBJ whole genome shotgun (WGS) entry which is preliminary data.</text>
</comment>
<dbReference type="InterPro" id="IPR003137">
    <property type="entry name" value="PA_domain"/>
</dbReference>
<evidence type="ECO:0000256" key="5">
    <source>
        <dbReference type="PIRSR" id="PIRSR601382-1"/>
    </source>
</evidence>
<evidence type="ECO:0000256" key="6">
    <source>
        <dbReference type="RuleBase" id="RU361193"/>
    </source>
</evidence>
<dbReference type="PANTHER" id="PTHR45679">
    <property type="entry name" value="ER DEGRADATION-ENHANCING ALPHA-MANNOSIDASE-LIKE PROTEIN 2"/>
    <property type="match status" value="1"/>
</dbReference>
<dbReference type="STRING" id="246404.A0A507FBR8"/>
<dbReference type="EC" id="3.2.1.-" evidence="6"/>
<evidence type="ECO:0000256" key="1">
    <source>
        <dbReference type="ARBA" id="ARBA00004240"/>
    </source>
</evidence>
<evidence type="ECO:0000256" key="2">
    <source>
        <dbReference type="ARBA" id="ARBA00007658"/>
    </source>
</evidence>
<dbReference type="GO" id="GO:0044322">
    <property type="term" value="C:endoplasmic reticulum quality control compartment"/>
    <property type="evidence" value="ECO:0007669"/>
    <property type="project" value="GOC"/>
</dbReference>
<dbReference type="Pfam" id="PF02225">
    <property type="entry name" value="PA"/>
    <property type="match status" value="1"/>
</dbReference>
<protein>
    <recommendedName>
        <fullName evidence="6">alpha-1,2-Mannosidase</fullName>
        <ecNumber evidence="6">3.2.1.-</ecNumber>
    </recommendedName>
</protein>
<gene>
    <name evidence="8" type="ORF">CcCBS67573_g04954</name>
</gene>
<feature type="domain" description="PA" evidence="7">
    <location>
        <begin position="704"/>
        <end position="763"/>
    </location>
</feature>
<evidence type="ECO:0000256" key="3">
    <source>
        <dbReference type="ARBA" id="ARBA00022824"/>
    </source>
</evidence>
<dbReference type="GO" id="GO:1904380">
    <property type="term" value="P:endoplasmic reticulum mannose trimming"/>
    <property type="evidence" value="ECO:0007669"/>
    <property type="project" value="InterPro"/>
</dbReference>
<comment type="similarity">
    <text evidence="2 6">Belongs to the glycosyl hydrolase 47 family.</text>
</comment>
<reference evidence="8 9" key="1">
    <citation type="journal article" date="2019" name="Sci. Rep.">
        <title>Comparative genomics of chytrid fungi reveal insights into the obligate biotrophic and pathogenic lifestyle of Synchytrium endobioticum.</title>
        <authorList>
            <person name="van de Vossenberg B.T.L.H."/>
            <person name="Warris S."/>
            <person name="Nguyen H.D.T."/>
            <person name="van Gent-Pelzer M.P.E."/>
            <person name="Joly D.L."/>
            <person name="van de Geest H.C."/>
            <person name="Bonants P.J.M."/>
            <person name="Smith D.S."/>
            <person name="Levesque C.A."/>
            <person name="van der Lee T.A.J."/>
        </authorList>
    </citation>
    <scope>NUCLEOTIDE SEQUENCE [LARGE SCALE GENOMIC DNA]</scope>
    <source>
        <strain evidence="8 9">CBS 675.73</strain>
    </source>
</reference>
<feature type="active site" evidence="5">
    <location>
        <position position="354"/>
    </location>
</feature>
<dbReference type="GO" id="GO:0004571">
    <property type="term" value="F:mannosyl-oligosaccharide 1,2-alpha-mannosidase activity"/>
    <property type="evidence" value="ECO:0007669"/>
    <property type="project" value="InterPro"/>
</dbReference>
<evidence type="ECO:0000256" key="4">
    <source>
        <dbReference type="ARBA" id="ARBA00023180"/>
    </source>
</evidence>
<dbReference type="Gene3D" id="1.50.10.10">
    <property type="match status" value="1"/>
</dbReference>
<feature type="active site" description="Proton donor" evidence="5">
    <location>
        <position position="104"/>
    </location>
</feature>
<proteinExistence type="inferred from homology"/>
<dbReference type="AlphaFoldDB" id="A0A507FBR8"/>
<organism evidence="8 9">
    <name type="scientific">Chytriomyces confervae</name>
    <dbReference type="NCBI Taxonomy" id="246404"/>
    <lineage>
        <taxon>Eukaryota</taxon>
        <taxon>Fungi</taxon>
        <taxon>Fungi incertae sedis</taxon>
        <taxon>Chytridiomycota</taxon>
        <taxon>Chytridiomycota incertae sedis</taxon>
        <taxon>Chytridiomycetes</taxon>
        <taxon>Chytridiales</taxon>
        <taxon>Chytriomycetaceae</taxon>
        <taxon>Chytriomyces</taxon>
    </lineage>
</organism>
<keyword evidence="6" id="KW-0326">Glycosidase</keyword>
<keyword evidence="6" id="KW-0378">Hydrolase</keyword>